<dbReference type="GO" id="GO:0020037">
    <property type="term" value="F:heme binding"/>
    <property type="evidence" value="ECO:0007669"/>
    <property type="project" value="InterPro"/>
</dbReference>
<evidence type="ECO:0000256" key="2">
    <source>
        <dbReference type="ARBA" id="ARBA00022617"/>
    </source>
</evidence>
<keyword evidence="1" id="KW-0813">Transport</keyword>
<evidence type="ECO:0000256" key="7">
    <source>
        <dbReference type="SAM" id="SignalP"/>
    </source>
</evidence>
<dbReference type="Proteomes" id="UP000095463">
    <property type="component" value="Unassembled WGS sequence"/>
</dbReference>
<keyword evidence="7" id="KW-0732">Signal</keyword>
<keyword evidence="3 6" id="KW-0479">Metal-binding</keyword>
<dbReference type="InterPro" id="IPR036909">
    <property type="entry name" value="Cyt_c-like_dom_sf"/>
</dbReference>
<keyword evidence="4" id="KW-0249">Electron transport</keyword>
<dbReference type="SUPFAM" id="SSF46626">
    <property type="entry name" value="Cytochrome c"/>
    <property type="match status" value="1"/>
</dbReference>
<keyword evidence="10" id="KW-1185">Reference proteome</keyword>
<keyword evidence="5 6" id="KW-0408">Iron</keyword>
<dbReference type="PRINTS" id="PR00604">
    <property type="entry name" value="CYTCHRMECIAB"/>
</dbReference>
<evidence type="ECO:0000313" key="9">
    <source>
        <dbReference type="EMBL" id="OEO29045.1"/>
    </source>
</evidence>
<dbReference type="GO" id="GO:0046872">
    <property type="term" value="F:metal ion binding"/>
    <property type="evidence" value="ECO:0007669"/>
    <property type="project" value="UniProtKB-KW"/>
</dbReference>
<protein>
    <recommendedName>
        <fullName evidence="8">Cytochrome c domain-containing protein</fullName>
    </recommendedName>
</protein>
<dbReference type="Pfam" id="PF00034">
    <property type="entry name" value="Cytochrom_C"/>
    <property type="match status" value="1"/>
</dbReference>
<accession>A0A1E5XKE6</accession>
<evidence type="ECO:0000256" key="4">
    <source>
        <dbReference type="ARBA" id="ARBA00022982"/>
    </source>
</evidence>
<name>A0A1E5XKE6_9HYPH</name>
<evidence type="ECO:0000256" key="3">
    <source>
        <dbReference type="ARBA" id="ARBA00022723"/>
    </source>
</evidence>
<keyword evidence="2 6" id="KW-0349">Heme</keyword>
<dbReference type="GO" id="GO:0009055">
    <property type="term" value="F:electron transfer activity"/>
    <property type="evidence" value="ECO:0007669"/>
    <property type="project" value="InterPro"/>
</dbReference>
<sequence>MVRTAVAFTALMLSAGGALAEGDVALGKEAFDFRCTGCHSVGGAGASNGPPLDNLIGRPAASIEGFKYSDAMLEAAQAGVVWDVETLTKFITKPRSVVNGSNMAFTGLRKPEDVANVIAYLASFSPPPAQ</sequence>
<dbReference type="PROSITE" id="PS51007">
    <property type="entry name" value="CYTC"/>
    <property type="match status" value="1"/>
</dbReference>
<dbReference type="EMBL" id="LAJE02000339">
    <property type="protein sequence ID" value="OEO29045.1"/>
    <property type="molecule type" value="Genomic_DNA"/>
</dbReference>
<evidence type="ECO:0000313" key="10">
    <source>
        <dbReference type="Proteomes" id="UP000095463"/>
    </source>
</evidence>
<evidence type="ECO:0000259" key="8">
    <source>
        <dbReference type="PROSITE" id="PS51007"/>
    </source>
</evidence>
<feature type="chain" id="PRO_5009190226" description="Cytochrome c domain-containing protein" evidence="7">
    <location>
        <begin position="21"/>
        <end position="130"/>
    </location>
</feature>
<dbReference type="PANTHER" id="PTHR11961">
    <property type="entry name" value="CYTOCHROME C"/>
    <property type="match status" value="1"/>
</dbReference>
<dbReference type="AlphaFoldDB" id="A0A1E5XKE6"/>
<dbReference type="RefSeq" id="WP_069911666.1">
    <property type="nucleotide sequence ID" value="NZ_LAJE02000339.1"/>
</dbReference>
<dbReference type="InterPro" id="IPR002327">
    <property type="entry name" value="Cyt_c_1A/1B"/>
</dbReference>
<evidence type="ECO:0000256" key="1">
    <source>
        <dbReference type="ARBA" id="ARBA00022448"/>
    </source>
</evidence>
<evidence type="ECO:0000256" key="5">
    <source>
        <dbReference type="ARBA" id="ARBA00023004"/>
    </source>
</evidence>
<feature type="domain" description="Cytochrome c" evidence="8">
    <location>
        <begin position="22"/>
        <end position="125"/>
    </location>
</feature>
<gene>
    <name evidence="9" type="ORF">VW23_027215</name>
</gene>
<comment type="caution">
    <text evidence="9">The sequence shown here is derived from an EMBL/GenBank/DDBJ whole genome shotgun (WGS) entry which is preliminary data.</text>
</comment>
<dbReference type="Gene3D" id="1.10.760.10">
    <property type="entry name" value="Cytochrome c-like domain"/>
    <property type="match status" value="1"/>
</dbReference>
<proteinExistence type="predicted"/>
<dbReference type="OrthoDB" id="9805828at2"/>
<reference evidence="9 10" key="1">
    <citation type="journal article" date="2015" name="Genome Announc.">
        <title>Genome Assemblies of Three Soil-Associated Devosia species: D. insulae, D. limi, and D. soli.</title>
        <authorList>
            <person name="Hassan Y.I."/>
            <person name="Lepp D."/>
            <person name="Zhou T."/>
        </authorList>
    </citation>
    <scope>NUCLEOTIDE SEQUENCE [LARGE SCALE GENOMIC DNA]</scope>
    <source>
        <strain evidence="9 10">DS-56</strain>
    </source>
</reference>
<dbReference type="InterPro" id="IPR009056">
    <property type="entry name" value="Cyt_c-like_dom"/>
</dbReference>
<feature type="signal peptide" evidence="7">
    <location>
        <begin position="1"/>
        <end position="20"/>
    </location>
</feature>
<evidence type="ECO:0000256" key="6">
    <source>
        <dbReference type="PROSITE-ProRule" id="PRU00433"/>
    </source>
</evidence>
<organism evidence="9 10">
    <name type="scientific">Devosia insulae DS-56</name>
    <dbReference type="NCBI Taxonomy" id="1116389"/>
    <lineage>
        <taxon>Bacteria</taxon>
        <taxon>Pseudomonadati</taxon>
        <taxon>Pseudomonadota</taxon>
        <taxon>Alphaproteobacteria</taxon>
        <taxon>Hyphomicrobiales</taxon>
        <taxon>Devosiaceae</taxon>
        <taxon>Devosia</taxon>
    </lineage>
</organism>